<gene>
    <name evidence="1" type="ORF">BGTH12_LOCUS7140</name>
</gene>
<comment type="caution">
    <text evidence="1">The sequence shown here is derived from an EMBL/GenBank/DDBJ whole genome shotgun (WGS) entry which is preliminary data.</text>
</comment>
<sequence length="53" mass="6182">MSFTRRLVQCISLLQSHLLDDSANTANWTFAVLIDRNNNNENQYLTFVPFVLH</sequence>
<reference evidence="1" key="1">
    <citation type="submission" date="2020-10" db="EMBL/GenBank/DDBJ databases">
        <authorList>
            <person name="Muller C M."/>
        </authorList>
    </citation>
    <scope>NUCLEOTIDE SEQUENCE</scope>
    <source>
        <strain evidence="1">THUN-12</strain>
    </source>
</reference>
<dbReference type="AlphaFoldDB" id="A0A9W4D8J2"/>
<organism evidence="1 2">
    <name type="scientific">Blumeria graminis f. sp. triticale</name>
    <dbReference type="NCBI Taxonomy" id="1689686"/>
    <lineage>
        <taxon>Eukaryota</taxon>
        <taxon>Fungi</taxon>
        <taxon>Dikarya</taxon>
        <taxon>Ascomycota</taxon>
        <taxon>Pezizomycotina</taxon>
        <taxon>Leotiomycetes</taxon>
        <taxon>Erysiphales</taxon>
        <taxon>Erysiphaceae</taxon>
        <taxon>Blumeria</taxon>
    </lineage>
</organism>
<dbReference type="EMBL" id="CAJHIT010000009">
    <property type="protein sequence ID" value="CAD6505782.1"/>
    <property type="molecule type" value="Genomic_DNA"/>
</dbReference>
<protein>
    <submittedName>
        <fullName evidence="1">BgTH12-01269</fullName>
    </submittedName>
</protein>
<proteinExistence type="predicted"/>
<dbReference type="Proteomes" id="UP000683417">
    <property type="component" value="Unassembled WGS sequence"/>
</dbReference>
<evidence type="ECO:0000313" key="1">
    <source>
        <dbReference type="EMBL" id="CAD6505782.1"/>
    </source>
</evidence>
<accession>A0A9W4D8J2</accession>
<evidence type="ECO:0000313" key="2">
    <source>
        <dbReference type="Proteomes" id="UP000683417"/>
    </source>
</evidence>
<name>A0A9W4D8J2_BLUGR</name>